<gene>
    <name evidence="1" type="ORF">Patl1_00189</name>
</gene>
<sequence length="58" mass="6420">MELWLAPGRTPSFCVLEFADQICGCLHLLEGCVILDFQVSVFILLGYVAVLMDATKKT</sequence>
<dbReference type="Proteomes" id="UP001164250">
    <property type="component" value="Chromosome 1"/>
</dbReference>
<protein>
    <submittedName>
        <fullName evidence="1">Uncharacterized protein</fullName>
    </submittedName>
</protein>
<organism evidence="1 2">
    <name type="scientific">Pistacia atlantica</name>
    <dbReference type="NCBI Taxonomy" id="434234"/>
    <lineage>
        <taxon>Eukaryota</taxon>
        <taxon>Viridiplantae</taxon>
        <taxon>Streptophyta</taxon>
        <taxon>Embryophyta</taxon>
        <taxon>Tracheophyta</taxon>
        <taxon>Spermatophyta</taxon>
        <taxon>Magnoliopsida</taxon>
        <taxon>eudicotyledons</taxon>
        <taxon>Gunneridae</taxon>
        <taxon>Pentapetalae</taxon>
        <taxon>rosids</taxon>
        <taxon>malvids</taxon>
        <taxon>Sapindales</taxon>
        <taxon>Anacardiaceae</taxon>
        <taxon>Pistacia</taxon>
    </lineage>
</organism>
<name>A0ACC1C9X1_9ROSI</name>
<keyword evidence="2" id="KW-1185">Reference proteome</keyword>
<accession>A0ACC1C9X1</accession>
<evidence type="ECO:0000313" key="2">
    <source>
        <dbReference type="Proteomes" id="UP001164250"/>
    </source>
</evidence>
<dbReference type="EMBL" id="CM047897">
    <property type="protein sequence ID" value="KAJ0112446.1"/>
    <property type="molecule type" value="Genomic_DNA"/>
</dbReference>
<proteinExistence type="predicted"/>
<comment type="caution">
    <text evidence="1">The sequence shown here is derived from an EMBL/GenBank/DDBJ whole genome shotgun (WGS) entry which is preliminary data.</text>
</comment>
<reference evidence="2" key="1">
    <citation type="journal article" date="2023" name="G3 (Bethesda)">
        <title>Genome assembly and association tests identify interacting loci associated with vigor, precocity, and sex in interspecific pistachio rootstocks.</title>
        <authorList>
            <person name="Palmer W."/>
            <person name="Jacygrad E."/>
            <person name="Sagayaradj S."/>
            <person name="Cavanaugh K."/>
            <person name="Han R."/>
            <person name="Bertier L."/>
            <person name="Beede B."/>
            <person name="Kafkas S."/>
            <person name="Golino D."/>
            <person name="Preece J."/>
            <person name="Michelmore R."/>
        </authorList>
    </citation>
    <scope>NUCLEOTIDE SEQUENCE [LARGE SCALE GENOMIC DNA]</scope>
</reference>
<evidence type="ECO:0000313" key="1">
    <source>
        <dbReference type="EMBL" id="KAJ0112446.1"/>
    </source>
</evidence>